<gene>
    <name evidence="1" type="ORF">ACFSAU_15760</name>
</gene>
<evidence type="ECO:0008006" key="3">
    <source>
        <dbReference type="Google" id="ProtNLM"/>
    </source>
</evidence>
<evidence type="ECO:0000313" key="2">
    <source>
        <dbReference type="Proteomes" id="UP001597139"/>
    </source>
</evidence>
<reference evidence="1 2" key="1">
    <citation type="journal article" date="2019" name="Int. J. Syst. Evol. Microbiol.">
        <title>The Global Catalogue of Microorganisms (GCM) 10K type strain sequencing project: providing services to taxonomists for standard genome sequencing and annotation.</title>
        <authorList>
            <consortium name="The Broad Institute Genomics Platform"/>
            <consortium name="The Broad Institute Genome Sequencing Center for Infectious Disease"/>
            <person name="Wu L."/>
            <person name="Ma J."/>
        </authorList>
    </citation>
    <scope>NUCLEOTIDE SEQUENCE [LARGE SCALE GENOMIC DNA]</scope>
    <source>
        <strain evidence="1 2">CGMCC 1.12859</strain>
    </source>
</reference>
<dbReference type="Proteomes" id="UP001597139">
    <property type="component" value="Unassembled WGS sequence"/>
</dbReference>
<protein>
    <recommendedName>
        <fullName evidence="3">5-methylcytosine-specific restriction enzyme subunit McrC</fullName>
    </recommendedName>
</protein>
<evidence type="ECO:0000313" key="1">
    <source>
        <dbReference type="EMBL" id="MFD1568950.1"/>
    </source>
</evidence>
<name>A0ABD6BWN8_9EURY</name>
<dbReference type="AlphaFoldDB" id="A0ABD6BWN8"/>
<proteinExistence type="predicted"/>
<dbReference type="RefSeq" id="WP_267647522.1">
    <property type="nucleotide sequence ID" value="NZ_JANHGR010000002.1"/>
</dbReference>
<dbReference type="EMBL" id="JBHUCZ010000032">
    <property type="protein sequence ID" value="MFD1568950.1"/>
    <property type="molecule type" value="Genomic_DNA"/>
</dbReference>
<accession>A0ABD6BWN8</accession>
<organism evidence="1 2">
    <name type="scientific">Halolamina litorea</name>
    <dbReference type="NCBI Taxonomy" id="1515593"/>
    <lineage>
        <taxon>Archaea</taxon>
        <taxon>Methanobacteriati</taxon>
        <taxon>Methanobacteriota</taxon>
        <taxon>Stenosarchaea group</taxon>
        <taxon>Halobacteria</taxon>
        <taxon>Halobacteriales</taxon>
        <taxon>Haloferacaceae</taxon>
    </lineage>
</organism>
<comment type="caution">
    <text evidence="1">The sequence shown here is derived from an EMBL/GenBank/DDBJ whole genome shotgun (WGS) entry which is preliminary data.</text>
</comment>
<keyword evidence="2" id="KW-1185">Reference proteome</keyword>
<sequence length="446" mass="51489">MKREALIEGLSTEILAYVMHGSFPEQQIVGELRPDGLDGRFEDYESLIRLHFVLRPDVVRFVERLPQRLRSIKTETENVSRTTRGQVDGRIDWSRTVRERYARNPNDRSLFVCESRSEDYDTDENVVLKRLLALINDTLADCADLFEREYDWVTDRWQENLNLVDALRSIVKRNVHVTRIREPAAYEPTDRMLQRTASSRGDVYREAARLLGEYRRSLAADEGAIADLLERTAVTPDDDETLLELYVLFQYVSAIESLDDEAFTIRTIESGSQEVARLERDDAELILYHDSSARDRGLSFVPEEFERSRGELSRAGLVQREAQSVAETYFEDRELRRSTGRPDVIVLEIREGGSREYLVTEVKNSTNYDTVRSGIKETLEYLAFLRQNDDLVFDDDRPFGSGWNGVLVIQDLDGEETADLDDQESIRILQASEVEDRLTRVLKNVL</sequence>